<reference evidence="1" key="1">
    <citation type="submission" date="2018-04" db="EMBL/GenBank/DDBJ databases">
        <title>Whole genome sequencing of Hypsizygus marmoreus.</title>
        <authorList>
            <person name="Choi I.-G."/>
            <person name="Min B."/>
            <person name="Kim J.-G."/>
            <person name="Kim S."/>
            <person name="Oh Y.-L."/>
            <person name="Kong W.-S."/>
            <person name="Park H."/>
            <person name="Jeong J."/>
            <person name="Song E.-S."/>
        </authorList>
    </citation>
    <scope>NUCLEOTIDE SEQUENCE [LARGE SCALE GENOMIC DNA]</scope>
    <source>
        <strain evidence="1">51987-8</strain>
    </source>
</reference>
<dbReference type="Pfam" id="PF20174">
    <property type="entry name" value="DUF6540"/>
    <property type="match status" value="1"/>
</dbReference>
<accession>A0A369JZW9</accession>
<dbReference type="OrthoDB" id="37659at2759"/>
<dbReference type="AlphaFoldDB" id="A0A369JZW9"/>
<proteinExistence type="predicted"/>
<keyword evidence="2" id="KW-1185">Reference proteome</keyword>
<evidence type="ECO:0000313" key="1">
    <source>
        <dbReference type="EMBL" id="RDB26067.1"/>
    </source>
</evidence>
<protein>
    <submittedName>
        <fullName evidence="1">Uncharacterized protein</fullName>
    </submittedName>
</protein>
<sequence length="139" mass="15873">MSSTSSLYICTYNRGRDMYGKVKPYHWMIFVLTDPATMDGHVHQLRGSPGTFYYPGVESVRLDRSVNLVHEVEIGAIPSSELGKIEEFLHNIPIVTDESSDWNCQDWTIAGLQKFGDMGWIWDDFKGSAIKKWLKEPEA</sequence>
<name>A0A369JZW9_HYPMA</name>
<dbReference type="InParanoid" id="A0A369JZW9"/>
<dbReference type="Proteomes" id="UP000076154">
    <property type="component" value="Unassembled WGS sequence"/>
</dbReference>
<dbReference type="InterPro" id="IPR046670">
    <property type="entry name" value="DUF6540"/>
</dbReference>
<organism evidence="1 2">
    <name type="scientific">Hypsizygus marmoreus</name>
    <name type="common">White beech mushroom</name>
    <name type="synonym">Agaricus marmoreus</name>
    <dbReference type="NCBI Taxonomy" id="39966"/>
    <lineage>
        <taxon>Eukaryota</taxon>
        <taxon>Fungi</taxon>
        <taxon>Dikarya</taxon>
        <taxon>Basidiomycota</taxon>
        <taxon>Agaricomycotina</taxon>
        <taxon>Agaricomycetes</taxon>
        <taxon>Agaricomycetidae</taxon>
        <taxon>Agaricales</taxon>
        <taxon>Tricholomatineae</taxon>
        <taxon>Lyophyllaceae</taxon>
        <taxon>Hypsizygus</taxon>
    </lineage>
</organism>
<comment type="caution">
    <text evidence="1">The sequence shown here is derived from an EMBL/GenBank/DDBJ whole genome shotgun (WGS) entry which is preliminary data.</text>
</comment>
<gene>
    <name evidence="1" type="ORF">Hypma_006482</name>
</gene>
<evidence type="ECO:0000313" key="2">
    <source>
        <dbReference type="Proteomes" id="UP000076154"/>
    </source>
</evidence>
<dbReference type="EMBL" id="LUEZ02000040">
    <property type="protein sequence ID" value="RDB26067.1"/>
    <property type="molecule type" value="Genomic_DNA"/>
</dbReference>